<protein>
    <submittedName>
        <fullName evidence="1">Uncharacterized protein</fullName>
    </submittedName>
</protein>
<keyword evidence="2" id="KW-1185">Reference proteome</keyword>
<sequence length="75" mass="9057">MKRKNFGEEKNLLKYNVLPVSNADVKKVDDYDFLSCSEKDDSIYCTRIYNNARRVENRLLYSIYVYIIYERAYIL</sequence>
<organism evidence="1 2">
    <name type="scientific">Aphis craccivora</name>
    <name type="common">Cowpea aphid</name>
    <dbReference type="NCBI Taxonomy" id="307492"/>
    <lineage>
        <taxon>Eukaryota</taxon>
        <taxon>Metazoa</taxon>
        <taxon>Ecdysozoa</taxon>
        <taxon>Arthropoda</taxon>
        <taxon>Hexapoda</taxon>
        <taxon>Insecta</taxon>
        <taxon>Pterygota</taxon>
        <taxon>Neoptera</taxon>
        <taxon>Paraneoptera</taxon>
        <taxon>Hemiptera</taxon>
        <taxon>Sternorrhyncha</taxon>
        <taxon>Aphidomorpha</taxon>
        <taxon>Aphidoidea</taxon>
        <taxon>Aphididae</taxon>
        <taxon>Aphidini</taxon>
        <taxon>Aphis</taxon>
        <taxon>Aphis</taxon>
    </lineage>
</organism>
<reference evidence="1 2" key="1">
    <citation type="submission" date="2019-08" db="EMBL/GenBank/DDBJ databases">
        <title>Whole genome of Aphis craccivora.</title>
        <authorList>
            <person name="Voronova N.V."/>
            <person name="Shulinski R.S."/>
            <person name="Bandarenka Y.V."/>
            <person name="Zhorov D.G."/>
            <person name="Warner D."/>
        </authorList>
    </citation>
    <scope>NUCLEOTIDE SEQUENCE [LARGE SCALE GENOMIC DNA]</scope>
    <source>
        <strain evidence="1">180601</strain>
        <tissue evidence="1">Whole Body</tissue>
    </source>
</reference>
<evidence type="ECO:0000313" key="1">
    <source>
        <dbReference type="EMBL" id="KAF0764344.1"/>
    </source>
</evidence>
<evidence type="ECO:0000313" key="2">
    <source>
        <dbReference type="Proteomes" id="UP000478052"/>
    </source>
</evidence>
<proteinExistence type="predicted"/>
<gene>
    <name evidence="1" type="ORF">FWK35_00024143</name>
</gene>
<dbReference type="EMBL" id="VUJU01001659">
    <property type="protein sequence ID" value="KAF0764344.1"/>
    <property type="molecule type" value="Genomic_DNA"/>
</dbReference>
<accession>A0A6G0Z1V4</accession>
<dbReference type="AlphaFoldDB" id="A0A6G0Z1V4"/>
<dbReference type="Proteomes" id="UP000478052">
    <property type="component" value="Unassembled WGS sequence"/>
</dbReference>
<name>A0A6G0Z1V4_APHCR</name>
<comment type="caution">
    <text evidence="1">The sequence shown here is derived from an EMBL/GenBank/DDBJ whole genome shotgun (WGS) entry which is preliminary data.</text>
</comment>